<dbReference type="RefSeq" id="WP_073091835.1">
    <property type="nucleotide sequence ID" value="NZ_FRCY01000002.1"/>
</dbReference>
<dbReference type="InterPro" id="IPR005653">
    <property type="entry name" value="OstA-like_N"/>
</dbReference>
<dbReference type="STRING" id="388280.SAMN04488057_10297"/>
<dbReference type="GO" id="GO:0017089">
    <property type="term" value="F:glycolipid transfer activity"/>
    <property type="evidence" value="ECO:0007669"/>
    <property type="project" value="TreeGrafter"/>
</dbReference>
<keyword evidence="5" id="KW-1185">Reference proteome</keyword>
<dbReference type="InterPro" id="IPR052037">
    <property type="entry name" value="LPS_export_LptA"/>
</dbReference>
<dbReference type="GO" id="GO:0030288">
    <property type="term" value="C:outer membrane-bounded periplasmic space"/>
    <property type="evidence" value="ECO:0007669"/>
    <property type="project" value="TreeGrafter"/>
</dbReference>
<feature type="chain" id="PRO_5012929457" evidence="2">
    <location>
        <begin position="23"/>
        <end position="535"/>
    </location>
</feature>
<evidence type="ECO:0000259" key="3">
    <source>
        <dbReference type="Pfam" id="PF13100"/>
    </source>
</evidence>
<sequence length="535" mass="61652">MTSIRLILCSFLLITAAIRLQAQEENSRLEILQAEELLGANGFERLLHDVIMEHQNSLIYCDSAHFYSQDNLAKLFGQVRIEDQDDPITVTSLYAEYDGNSQMARLRNNVVLVNEGTTLYTDYLDYDRGSGVANYFNTGMVKDSTNTLTSENGVYETQIKKITFTEDVSLVNPDYTMKSNTLYYFTDSKIAETEKLTNILSKDGTRLNAQRGSFYDTENKIFRFFDGDVATENSHIFGEILYYDEKAQYYEARGDVSIYNRERNVEVFGEEGKYWENNQYSKVYGNALTQKYFEADTLFMIADTLISQDGDMPEEKFLLAYPDMRLLKSDLAGRADSMAYRYADSTVYLYSDPVLWNNKSQITADSIRFLIANEEIDRALLIDNAFAITRDTVGNFNQIKGRKMTGYFIQGEMDKLDVEGNGESLYFALENDTTFKGLNQLLCGRIIMQFQEGAVRKISHSIKPEAAFVPPHLIEEDQKRLKGFTWREEERPDRMLVNDWRMPAVRNKNRYSLFDEPDVSLPLPEDDEIQKLIDN</sequence>
<dbReference type="Gene3D" id="2.60.450.10">
    <property type="entry name" value="Lipopolysaccharide (LPS) transport protein A like domain"/>
    <property type="match status" value="2"/>
</dbReference>
<feature type="domain" description="Organic solvent tolerance-like N-terminal" evidence="3">
    <location>
        <begin position="44"/>
        <end position="179"/>
    </location>
</feature>
<keyword evidence="1 2" id="KW-0732">Signal</keyword>
<organism evidence="4 5">
    <name type="scientific">Cyclobacterium lianum</name>
    <dbReference type="NCBI Taxonomy" id="388280"/>
    <lineage>
        <taxon>Bacteria</taxon>
        <taxon>Pseudomonadati</taxon>
        <taxon>Bacteroidota</taxon>
        <taxon>Cytophagia</taxon>
        <taxon>Cytophagales</taxon>
        <taxon>Cyclobacteriaceae</taxon>
        <taxon>Cyclobacterium</taxon>
    </lineage>
</organism>
<evidence type="ECO:0000256" key="2">
    <source>
        <dbReference type="SAM" id="SignalP"/>
    </source>
</evidence>
<evidence type="ECO:0000313" key="4">
    <source>
        <dbReference type="EMBL" id="SHM54591.1"/>
    </source>
</evidence>
<dbReference type="Pfam" id="PF13100">
    <property type="entry name" value="OstA_2"/>
    <property type="match status" value="1"/>
</dbReference>
<dbReference type="OrthoDB" id="9805931at2"/>
<feature type="signal peptide" evidence="2">
    <location>
        <begin position="1"/>
        <end position="22"/>
    </location>
</feature>
<evidence type="ECO:0000256" key="1">
    <source>
        <dbReference type="ARBA" id="ARBA00022729"/>
    </source>
</evidence>
<dbReference type="PANTHER" id="PTHR36504">
    <property type="entry name" value="LIPOPOLYSACCHARIDE EXPORT SYSTEM PROTEIN LPTA"/>
    <property type="match status" value="1"/>
</dbReference>
<proteinExistence type="predicted"/>
<accession>A0A1M7JNW6</accession>
<protein>
    <submittedName>
        <fullName evidence="4">Lipopolysaccharide export system protein LptA</fullName>
    </submittedName>
</protein>
<dbReference type="EMBL" id="FRCY01000002">
    <property type="protein sequence ID" value="SHM54591.1"/>
    <property type="molecule type" value="Genomic_DNA"/>
</dbReference>
<reference evidence="4 5" key="1">
    <citation type="submission" date="2016-11" db="EMBL/GenBank/DDBJ databases">
        <authorList>
            <person name="Jaros S."/>
            <person name="Januszkiewicz K."/>
            <person name="Wedrychowicz H."/>
        </authorList>
    </citation>
    <scope>NUCLEOTIDE SEQUENCE [LARGE SCALE GENOMIC DNA]</scope>
    <source>
        <strain evidence="4 5">CGMCC 1.6102</strain>
    </source>
</reference>
<name>A0A1M7JNW6_9BACT</name>
<dbReference type="Proteomes" id="UP000184513">
    <property type="component" value="Unassembled WGS sequence"/>
</dbReference>
<gene>
    <name evidence="4" type="ORF">SAMN04488057_10297</name>
</gene>
<dbReference type="PANTHER" id="PTHR36504:SF1">
    <property type="entry name" value="LIPOPOLYSACCHARIDE EXPORT SYSTEM PROTEIN LPTA"/>
    <property type="match status" value="1"/>
</dbReference>
<dbReference type="AlphaFoldDB" id="A0A1M7JNW6"/>
<evidence type="ECO:0000313" key="5">
    <source>
        <dbReference type="Proteomes" id="UP000184513"/>
    </source>
</evidence>
<dbReference type="GO" id="GO:0015920">
    <property type="term" value="P:lipopolysaccharide transport"/>
    <property type="evidence" value="ECO:0007669"/>
    <property type="project" value="TreeGrafter"/>
</dbReference>
<dbReference type="GO" id="GO:0009279">
    <property type="term" value="C:cell outer membrane"/>
    <property type="evidence" value="ECO:0007669"/>
    <property type="project" value="TreeGrafter"/>
</dbReference>